<dbReference type="InterPro" id="IPR023198">
    <property type="entry name" value="PGP-like_dom2"/>
</dbReference>
<dbReference type="EMBL" id="SLZV01000017">
    <property type="protein sequence ID" value="TCS66751.1"/>
    <property type="molecule type" value="Genomic_DNA"/>
</dbReference>
<dbReference type="Gene3D" id="1.10.150.240">
    <property type="entry name" value="Putative phosphatase, domain 2"/>
    <property type="match status" value="1"/>
</dbReference>
<accession>A0A4R3JKQ4</accession>
<dbReference type="SUPFAM" id="SSF56784">
    <property type="entry name" value="HAD-like"/>
    <property type="match status" value="1"/>
</dbReference>
<dbReference type="Gene3D" id="3.40.50.1000">
    <property type="entry name" value="HAD superfamily/HAD-like"/>
    <property type="match status" value="1"/>
</dbReference>
<dbReference type="PANTHER" id="PTHR18901">
    <property type="entry name" value="2-DEOXYGLUCOSE-6-PHOSPHATE PHOSPHATASE 2"/>
    <property type="match status" value="1"/>
</dbReference>
<dbReference type="CDD" id="cd07505">
    <property type="entry name" value="HAD_BPGM-like"/>
    <property type="match status" value="1"/>
</dbReference>
<dbReference type="Pfam" id="PF00702">
    <property type="entry name" value="Hydrolase"/>
    <property type="match status" value="1"/>
</dbReference>
<gene>
    <name evidence="2" type="ORF">EDD74_1177</name>
    <name evidence="1" type="ORF">FAEUMB_11950</name>
</gene>
<comment type="caution">
    <text evidence="2">The sequence shown here is derived from an EMBL/GenBank/DDBJ whole genome shotgun (WGS) entry which is preliminary data.</text>
</comment>
<dbReference type="GO" id="GO:0016791">
    <property type="term" value="F:phosphatase activity"/>
    <property type="evidence" value="ECO:0007669"/>
    <property type="project" value="TreeGrafter"/>
</dbReference>
<reference evidence="2 3" key="2">
    <citation type="submission" date="2019-03" db="EMBL/GenBank/DDBJ databases">
        <title>Genomic Encyclopedia of Type Strains, Phase IV (KMG-IV): sequencing the most valuable type-strain genomes for metagenomic binning, comparative biology and taxonomic classification.</title>
        <authorList>
            <person name="Goeker M."/>
        </authorList>
    </citation>
    <scope>NUCLEOTIDE SEQUENCE [LARGE SCALE GENOMIC DNA]</scope>
    <source>
        <strain evidence="2 3">DSM 103426</strain>
    </source>
</reference>
<keyword evidence="4" id="KW-1185">Reference proteome</keyword>
<keyword evidence="2" id="KW-0378">Hydrolase</keyword>
<dbReference type="AlphaFoldDB" id="A0A4R3JKQ4"/>
<dbReference type="SFLD" id="SFLDS00003">
    <property type="entry name" value="Haloacid_Dehalogenase"/>
    <property type="match status" value="1"/>
</dbReference>
<reference evidence="1 4" key="1">
    <citation type="journal article" date="2018" name="Int. J. Syst. Evol. Microbiol.">
        <title>Draft Genome Sequence of Faecalimonas umbilicata JCM 30896T, an Acetate-Producing Bacterium Isolated from Human Feces.</title>
        <authorList>
            <person name="Sakamoto M."/>
            <person name="Ikeyama N."/>
            <person name="Yuki M."/>
            <person name="Ohkuma M."/>
        </authorList>
    </citation>
    <scope>NUCLEOTIDE SEQUENCE [LARGE SCALE GENOMIC DNA]</scope>
    <source>
        <strain evidence="1 4">EGH7</strain>
    </source>
</reference>
<protein>
    <submittedName>
        <fullName evidence="2">HAD superfamily hydrolase (TIGR01509 family)</fullName>
    </submittedName>
    <submittedName>
        <fullName evidence="1">Haloacid dehalogenase</fullName>
    </submittedName>
</protein>
<dbReference type="RefSeq" id="WP_116441600.1">
    <property type="nucleotide sequence ID" value="NZ_BHEO01000005.1"/>
</dbReference>
<dbReference type="Proteomes" id="UP000294613">
    <property type="component" value="Unassembled WGS sequence"/>
</dbReference>
<evidence type="ECO:0000313" key="1">
    <source>
        <dbReference type="EMBL" id="GBU04654.1"/>
    </source>
</evidence>
<sequence>MEKKGIIFDLDGTILDSMHIWEEIDKNFLGKRGLEVPEDYLRSIAPLGFERAAVYTIERFGFLETPEQIIEEWYQMATDAYANQVQLKPSAEEYLRYLKKRGIKIGIATSCEPQMFLPALERNGILDLFESYTTVREVPRGKEFPDIYERQAEKMGLLPEECAVFEDILKAVQGANAGGFYTVGVYDAHSKDEWEEIQRHADSFIYSYKELIR</sequence>
<evidence type="ECO:0000313" key="3">
    <source>
        <dbReference type="Proteomes" id="UP000294613"/>
    </source>
</evidence>
<evidence type="ECO:0000313" key="4">
    <source>
        <dbReference type="Proteomes" id="UP000702954"/>
    </source>
</evidence>
<organism evidence="2 3">
    <name type="scientific">Faecalimonas umbilicata</name>
    <dbReference type="NCBI Taxonomy" id="1912855"/>
    <lineage>
        <taxon>Bacteria</taxon>
        <taxon>Bacillati</taxon>
        <taxon>Bacillota</taxon>
        <taxon>Clostridia</taxon>
        <taxon>Lachnospirales</taxon>
        <taxon>Lachnospiraceae</taxon>
        <taxon>Faecalimonas</taxon>
    </lineage>
</organism>
<dbReference type="InterPro" id="IPR023214">
    <property type="entry name" value="HAD_sf"/>
</dbReference>
<dbReference type="InterPro" id="IPR036412">
    <property type="entry name" value="HAD-like_sf"/>
</dbReference>
<dbReference type="EMBL" id="BHEO01000005">
    <property type="protein sequence ID" value="GBU04654.1"/>
    <property type="molecule type" value="Genomic_DNA"/>
</dbReference>
<dbReference type="SFLD" id="SFLDG01129">
    <property type="entry name" value="C1.5:_HAD__Beta-PGM__Phosphata"/>
    <property type="match status" value="1"/>
</dbReference>
<evidence type="ECO:0000313" key="2">
    <source>
        <dbReference type="EMBL" id="TCS66751.1"/>
    </source>
</evidence>
<name>A0A4R3JKQ4_9FIRM</name>
<dbReference type="PRINTS" id="PR00413">
    <property type="entry name" value="HADHALOGNASE"/>
</dbReference>
<dbReference type="NCBIfam" id="TIGR01509">
    <property type="entry name" value="HAD-SF-IA-v3"/>
    <property type="match status" value="1"/>
</dbReference>
<proteinExistence type="predicted"/>
<dbReference type="PANTHER" id="PTHR18901:SF38">
    <property type="entry name" value="PSEUDOURIDINE-5'-PHOSPHATASE"/>
    <property type="match status" value="1"/>
</dbReference>
<dbReference type="Proteomes" id="UP000702954">
    <property type="component" value="Unassembled WGS sequence"/>
</dbReference>
<dbReference type="InterPro" id="IPR006439">
    <property type="entry name" value="HAD-SF_hydro_IA"/>
</dbReference>